<feature type="transmembrane region" description="Helical" evidence="5">
    <location>
        <begin position="1186"/>
        <end position="1208"/>
    </location>
</feature>
<keyword evidence="3" id="KW-0325">Glycoprotein</keyword>
<feature type="domain" description="VWFD" evidence="7">
    <location>
        <begin position="436"/>
        <end position="621"/>
    </location>
</feature>
<dbReference type="GO" id="GO:0005102">
    <property type="term" value="F:signaling receptor binding"/>
    <property type="evidence" value="ECO:0007669"/>
    <property type="project" value="TreeGrafter"/>
</dbReference>
<feature type="chain" id="PRO_5029850676" description="VWFD domain-containing protein" evidence="6">
    <location>
        <begin position="20"/>
        <end position="1267"/>
    </location>
</feature>
<keyword evidence="5" id="KW-0472">Membrane</keyword>
<dbReference type="Gene3D" id="2.60.40.10">
    <property type="entry name" value="Immunoglobulins"/>
    <property type="match status" value="1"/>
</dbReference>
<evidence type="ECO:0000313" key="8">
    <source>
        <dbReference type="EnsemblMetazoa" id="CLYHEMP003259.1"/>
    </source>
</evidence>
<dbReference type="Gene3D" id="2.60.120.260">
    <property type="entry name" value="Galactose-binding domain-like"/>
    <property type="match status" value="1"/>
</dbReference>
<dbReference type="InterPro" id="IPR058727">
    <property type="entry name" value="Helical_Vwde"/>
</dbReference>
<dbReference type="PANTHER" id="PTHR14949:SF54">
    <property type="entry name" value="VWFD DOMAIN-CONTAINING PROTEIN"/>
    <property type="match status" value="1"/>
</dbReference>
<evidence type="ECO:0000256" key="3">
    <source>
        <dbReference type="ARBA" id="ARBA00023180"/>
    </source>
</evidence>
<dbReference type="GeneID" id="136814502"/>
<evidence type="ECO:0000313" key="9">
    <source>
        <dbReference type="Proteomes" id="UP000594262"/>
    </source>
</evidence>
<reference evidence="8" key="1">
    <citation type="submission" date="2021-01" db="UniProtKB">
        <authorList>
            <consortium name="EnsemblMetazoa"/>
        </authorList>
    </citation>
    <scope>IDENTIFICATION</scope>
</reference>
<evidence type="ECO:0000256" key="1">
    <source>
        <dbReference type="ARBA" id="ARBA00022729"/>
    </source>
</evidence>
<keyword evidence="2" id="KW-1015">Disulfide bond</keyword>
<dbReference type="OrthoDB" id="5982528at2759"/>
<evidence type="ECO:0000259" key="7">
    <source>
        <dbReference type="PROSITE" id="PS51233"/>
    </source>
</evidence>
<evidence type="ECO:0000256" key="6">
    <source>
        <dbReference type="SAM" id="SignalP"/>
    </source>
</evidence>
<dbReference type="FunFam" id="2.10.25.10:FF:000001">
    <property type="entry name" value="Tenascin C"/>
    <property type="match status" value="1"/>
</dbReference>
<keyword evidence="1 6" id="KW-0732">Signal</keyword>
<dbReference type="InterPro" id="IPR050969">
    <property type="entry name" value="Dev_Signal_Modulators"/>
</dbReference>
<organism evidence="8 9">
    <name type="scientific">Clytia hemisphaerica</name>
    <dbReference type="NCBI Taxonomy" id="252671"/>
    <lineage>
        <taxon>Eukaryota</taxon>
        <taxon>Metazoa</taxon>
        <taxon>Cnidaria</taxon>
        <taxon>Hydrozoa</taxon>
        <taxon>Hydroidolina</taxon>
        <taxon>Leptothecata</taxon>
        <taxon>Obeliida</taxon>
        <taxon>Clytiidae</taxon>
        <taxon>Clytia</taxon>
    </lineage>
</organism>
<dbReference type="Pfam" id="PF24908">
    <property type="entry name" value="Ig_SIBA-E_2nd"/>
    <property type="match status" value="1"/>
</dbReference>
<evidence type="ECO:0000256" key="2">
    <source>
        <dbReference type="ARBA" id="ARBA00023157"/>
    </source>
</evidence>
<accession>A0A7M5TX45</accession>
<feature type="signal peptide" evidence="6">
    <location>
        <begin position="1"/>
        <end position="19"/>
    </location>
</feature>
<protein>
    <recommendedName>
        <fullName evidence="7">VWFD domain-containing protein</fullName>
    </recommendedName>
</protein>
<dbReference type="Proteomes" id="UP000594262">
    <property type="component" value="Unplaced"/>
</dbReference>
<dbReference type="GO" id="GO:0009986">
    <property type="term" value="C:cell surface"/>
    <property type="evidence" value="ECO:0007669"/>
    <property type="project" value="TreeGrafter"/>
</dbReference>
<dbReference type="PROSITE" id="PS50092">
    <property type="entry name" value="TSP1"/>
    <property type="match status" value="1"/>
</dbReference>
<dbReference type="InterPro" id="IPR001846">
    <property type="entry name" value="VWF_type-D"/>
</dbReference>
<keyword evidence="5" id="KW-1133">Transmembrane helix</keyword>
<evidence type="ECO:0000256" key="5">
    <source>
        <dbReference type="SAM" id="Phobius"/>
    </source>
</evidence>
<dbReference type="SMART" id="SM00216">
    <property type="entry name" value="VWD"/>
    <property type="match status" value="1"/>
</dbReference>
<dbReference type="InterPro" id="IPR000884">
    <property type="entry name" value="TSP1_rpt"/>
</dbReference>
<proteinExistence type="predicted"/>
<feature type="region of interest" description="Disordered" evidence="4">
    <location>
        <begin position="1246"/>
        <end position="1267"/>
    </location>
</feature>
<dbReference type="Pfam" id="PF26129">
    <property type="entry name" value="Vwde"/>
    <property type="match status" value="1"/>
</dbReference>
<sequence>MTNFIQFFFLVCFLKIIFCNDGCPGGWNEWTECKGCFRTQTRTCKDGDSNEERRECKIDPCKCHFKIDDEQRSTAFMLKQGSQQYKCDLGMRHFWYRFTSPAGGKMPTTEPQQNACGATQSIWLDGSHPVDIGNETTLQARVVSQIRAYTPWSVKAKKCQSKNNKDETFFIYYLESVPTCPMVYCAGSEKRCPGQLSSKNGFTPGCSDNYPKYNNPPTINIKLQDNKIRMTCIIDPLEKTPNVKHEVSFYQGANNKLIKMVVVRGDETDVAPYVENPENWGEATIFNLGNEFFCQVISYFEDKVNVTGKGSPQKSNVKFAGIKVEPERLVFKSNEDVKSIKIYSTVGISQMDGCSLQSIFHETQDDAVPMLCTKCLTNDFNGRENAWELNVTRTSFTNGLSEHMFIRIITMPNGNLRDWDQGTHEVMVIVNKAGPKRCQATGDPHFTTFDGLYFHMYHVGDYVMMGTHGGRTMVHMRTHVCNGRVSCICGIAVRYGDDVVTIDMCRGGVSVRFPSKKPLNPAFKVTRVGSGRNYNIFTPDGVSIRFDGHLYWWTGRPYYANVYIQTTSDYRDKTFGMCGNNNDDIEDDHMTKDGKKLESHFNIVASELYTAEWKIPRGHSLFYYQPGWTECDIERKKFCSCRGKDTIECKEVTTRSQRWVEPDGIEIHPDDGVATECGGGGPLSRRRRRSTKNVIRVPNDDDGGYDFDPQQLNITDLPTFPTKSGTTRAEAESNCTKAIEESTFGKACLDMFPSLNLTTLVEECVTDIEIMDDLAGPTASVVDSITELCKFTVINEITKNSTSTTNNTASNSTTDGAGNSGEMVIPDVLKNNLCPSDCSGNGKCVNGTCQCDYDFISLDCSIRRNSPLQINSLANGGLCDIRKRDCLRARMLGWNFVDSLNLQSRSVEVEIPTEGQGYTKTKKVNVDDAFVLSLSEIVVEIPHDPTEINNVEIADNVGRPVGGFLVSVSSNGFNSTSNQSLFVVYDGKCLDCKSKNLQICTQKTDTCLVNGYCFGSKEVHPNDWCQICDPQANVFAARKDNKAPIFRKDKSVKAIKGQRNRFNIIAEDPENKTITYSLNVGASSMYKITNGGLLSFTPTEVGVSRVTIRATDICGAYIDQEFTFETLKCPCEGLNGGSCRFNETDRMQLECVCPQGCTGERCDQPLKGQNCKVVQDKDSDEDKTNLYLIIGLAIGGPLLLLVILFLACRLLKHGRVSSTDNQVAMKNILVKEGPNVEQTPVVEINIGDNGAGGDKDGKDNTGFNNTD</sequence>
<dbReference type="PANTHER" id="PTHR14949">
    <property type="entry name" value="EGF-LIKE-DOMAIN, MULTIPLE 7, 8"/>
    <property type="match status" value="1"/>
</dbReference>
<dbReference type="RefSeq" id="XP_066927158.1">
    <property type="nucleotide sequence ID" value="XM_067071057.1"/>
</dbReference>
<feature type="region of interest" description="Disordered" evidence="4">
    <location>
        <begin position="801"/>
        <end position="820"/>
    </location>
</feature>
<dbReference type="PROSITE" id="PS51233">
    <property type="entry name" value="VWFD"/>
    <property type="match status" value="1"/>
</dbReference>
<dbReference type="GO" id="GO:0005576">
    <property type="term" value="C:extracellular region"/>
    <property type="evidence" value="ECO:0007669"/>
    <property type="project" value="TreeGrafter"/>
</dbReference>
<dbReference type="Pfam" id="PF00094">
    <property type="entry name" value="VWD"/>
    <property type="match status" value="1"/>
</dbReference>
<dbReference type="EnsemblMetazoa" id="CLYHEMT003259.1">
    <property type="protein sequence ID" value="CLYHEMP003259.1"/>
    <property type="gene ID" value="CLYHEMG003259"/>
</dbReference>
<keyword evidence="9" id="KW-1185">Reference proteome</keyword>
<feature type="compositionally biased region" description="Low complexity" evidence="4">
    <location>
        <begin position="801"/>
        <end position="814"/>
    </location>
</feature>
<dbReference type="AlphaFoldDB" id="A0A7M5TX45"/>
<keyword evidence="5" id="KW-0812">Transmembrane</keyword>
<dbReference type="InterPro" id="IPR056847">
    <property type="entry name" value="Ig_SibA-E_2nd"/>
</dbReference>
<dbReference type="InterPro" id="IPR013783">
    <property type="entry name" value="Ig-like_fold"/>
</dbReference>
<evidence type="ECO:0000256" key="4">
    <source>
        <dbReference type="SAM" id="MobiDB-lite"/>
    </source>
</evidence>
<name>A0A7M5TX45_9CNID</name>